<dbReference type="Proteomes" id="UP000182510">
    <property type="component" value="Chromosome"/>
</dbReference>
<dbReference type="STRING" id="1913577.LPB144_01245"/>
<dbReference type="OrthoDB" id="9761723at2"/>
<reference evidence="2 3" key="1">
    <citation type="submission" date="2016-11" db="EMBL/GenBank/DDBJ databases">
        <title>Gramella sp. LPB0144 isolated from marine environment.</title>
        <authorList>
            <person name="Kim E."/>
            <person name="Yi H."/>
        </authorList>
    </citation>
    <scope>NUCLEOTIDE SEQUENCE [LARGE SCALE GENOMIC DNA]</scope>
    <source>
        <strain evidence="2 3">LPB0144</strain>
    </source>
</reference>
<dbReference type="RefSeq" id="WP_072551768.1">
    <property type="nucleotide sequence ID" value="NZ_CP018153.1"/>
</dbReference>
<organism evidence="2 3">
    <name type="scientific">Christiangramia salexigens</name>
    <dbReference type="NCBI Taxonomy" id="1913577"/>
    <lineage>
        <taxon>Bacteria</taxon>
        <taxon>Pseudomonadati</taxon>
        <taxon>Bacteroidota</taxon>
        <taxon>Flavobacteriia</taxon>
        <taxon>Flavobacteriales</taxon>
        <taxon>Flavobacteriaceae</taxon>
        <taxon>Christiangramia</taxon>
    </lineage>
</organism>
<keyword evidence="1" id="KW-1133">Transmembrane helix</keyword>
<dbReference type="AlphaFoldDB" id="A0A1L3J1W7"/>
<proteinExistence type="predicted"/>
<name>A0A1L3J1W7_9FLAO</name>
<gene>
    <name evidence="2" type="ORF">LPB144_01245</name>
</gene>
<sequence>MKRFLIQFISFSIPIVIILITIELLLKSFTYSVSVKKKFFNEHNEKIKIIALGSSHYERGINPEFLNHKTLNLGNSSQRIPENFELFRHFNPKLNSLKLVIIEVSYDWLERDKKFTSPLIDHLNLMFYNTNTFQRPLKLKDSLHYFADPDFFSHKLNQYLKGEMELKYNKFGFDTTKFDGSYQAVNHIDSLILDKDIYIENVQNKIALEKNTNTLRKLITICQDGGLNVLIYNPPTHSRYNQLRIENIIRRRDSVLNLLKNQFPDLKVLDLESNPDFITTDFYNGDHLNPKGAKKATLRLNEFIENNYDL</sequence>
<feature type="transmembrane region" description="Helical" evidence="1">
    <location>
        <begin position="6"/>
        <end position="26"/>
    </location>
</feature>
<dbReference type="KEGG" id="grl:LPB144_01245"/>
<keyword evidence="1" id="KW-0812">Transmembrane</keyword>
<dbReference type="SUPFAM" id="SSF52266">
    <property type="entry name" value="SGNH hydrolase"/>
    <property type="match status" value="1"/>
</dbReference>
<accession>A0A1L3J1W7</accession>
<evidence type="ECO:0000256" key="1">
    <source>
        <dbReference type="SAM" id="Phobius"/>
    </source>
</evidence>
<keyword evidence="1" id="KW-0472">Membrane</keyword>
<dbReference type="EMBL" id="CP018153">
    <property type="protein sequence ID" value="APG59113.1"/>
    <property type="molecule type" value="Genomic_DNA"/>
</dbReference>
<protein>
    <submittedName>
        <fullName evidence="2">Uncharacterized protein</fullName>
    </submittedName>
</protein>
<keyword evidence="3" id="KW-1185">Reference proteome</keyword>
<evidence type="ECO:0000313" key="3">
    <source>
        <dbReference type="Proteomes" id="UP000182510"/>
    </source>
</evidence>
<evidence type="ECO:0000313" key="2">
    <source>
        <dbReference type="EMBL" id="APG59113.1"/>
    </source>
</evidence>